<dbReference type="AlphaFoldDB" id="A0AAV3STD3"/>
<reference evidence="4" key="2">
    <citation type="submission" date="2023-12" db="EMBL/GenBank/DDBJ databases">
        <authorList>
            <person name="Sun Q."/>
            <person name="Inoue M."/>
        </authorList>
    </citation>
    <scope>NUCLEOTIDE SEQUENCE</scope>
    <source>
        <strain evidence="4">JCM 14265</strain>
    </source>
</reference>
<accession>A0AAV3STD3</accession>
<comment type="caution">
    <text evidence="4">The sequence shown here is derived from an EMBL/GenBank/DDBJ whole genome shotgun (WGS) entry which is preliminary data.</text>
</comment>
<dbReference type="Gene3D" id="3.10.470.10">
    <property type="entry name" value="Chromosomal protein MC1"/>
    <property type="match status" value="1"/>
</dbReference>
<evidence type="ECO:0000256" key="1">
    <source>
        <dbReference type="ARBA" id="ARBA00002562"/>
    </source>
</evidence>
<feature type="region of interest" description="Disordered" evidence="3">
    <location>
        <begin position="38"/>
        <end position="86"/>
    </location>
</feature>
<comment type="function">
    <text evidence="1">Protects DNA against thermal denaturation and modulates transcription.</text>
</comment>
<evidence type="ECO:0000313" key="4">
    <source>
        <dbReference type="EMBL" id="GAA0544364.1"/>
    </source>
</evidence>
<evidence type="ECO:0000256" key="2">
    <source>
        <dbReference type="ARBA" id="ARBA00023125"/>
    </source>
</evidence>
<protein>
    <submittedName>
        <fullName evidence="4">Non-histone chromosomal MC1 family protein</fullName>
    </submittedName>
</protein>
<dbReference type="Pfam" id="PF05854">
    <property type="entry name" value="MC1"/>
    <property type="match status" value="1"/>
</dbReference>
<evidence type="ECO:0000313" key="5">
    <source>
        <dbReference type="Proteomes" id="UP001501425"/>
    </source>
</evidence>
<organism evidence="4 5">
    <name type="scientific">Halorubrum ejinorense</name>
    <dbReference type="NCBI Taxonomy" id="425309"/>
    <lineage>
        <taxon>Archaea</taxon>
        <taxon>Methanobacteriati</taxon>
        <taxon>Methanobacteriota</taxon>
        <taxon>Stenosarchaea group</taxon>
        <taxon>Halobacteria</taxon>
        <taxon>Halobacteriales</taxon>
        <taxon>Haloferacaceae</taxon>
        <taxon>Halorubrum</taxon>
    </lineage>
</organism>
<keyword evidence="2" id="KW-0238">DNA-binding</keyword>
<dbReference type="Proteomes" id="UP001501425">
    <property type="component" value="Unassembled WGS sequence"/>
</dbReference>
<dbReference type="EMBL" id="BAAADQ010000009">
    <property type="protein sequence ID" value="GAA0544364.1"/>
    <property type="molecule type" value="Genomic_DNA"/>
</dbReference>
<gene>
    <name evidence="4" type="ORF">GCM10008994_19220</name>
</gene>
<name>A0AAV3STD3_9EURY</name>
<dbReference type="InterPro" id="IPR008674">
    <property type="entry name" value="MC1"/>
</dbReference>
<reference evidence="4" key="1">
    <citation type="journal article" date="2014" name="Int. J. Syst. Evol. Microbiol.">
        <title>Complete genome sequence of Corynebacterium casei LMG S-19264T (=DSM 44701T), isolated from a smear-ripened cheese.</title>
        <authorList>
            <consortium name="US DOE Joint Genome Institute (JGI-PGF)"/>
            <person name="Walter F."/>
            <person name="Albersmeier A."/>
            <person name="Kalinowski J."/>
            <person name="Ruckert C."/>
        </authorList>
    </citation>
    <scope>NUCLEOTIDE SEQUENCE</scope>
    <source>
        <strain evidence="4">JCM 14265</strain>
    </source>
</reference>
<dbReference type="InterPro" id="IPR036620">
    <property type="entry name" value="MC1_sf"/>
</dbReference>
<dbReference type="GO" id="GO:0042262">
    <property type="term" value="P:DNA protection"/>
    <property type="evidence" value="ECO:0007669"/>
    <property type="project" value="InterPro"/>
</dbReference>
<sequence>MAYSFHFPDIFITDCVLVSHGGKTMVREDGKRNFALREEDGSEPSEFSGNMPRQAALKAARTLEPAPSEEEAQRTTLRLREKGTRKVHEYEGWAWKDSAPEVDEAEDDFWLNDLDDITKANVSKQGIEYLDEE</sequence>
<proteinExistence type="predicted"/>
<dbReference type="SUPFAM" id="SSF102875">
    <property type="entry name" value="Chromosomal protein MC1"/>
    <property type="match status" value="1"/>
</dbReference>
<evidence type="ECO:0000256" key="3">
    <source>
        <dbReference type="SAM" id="MobiDB-lite"/>
    </source>
</evidence>